<evidence type="ECO:0000256" key="2">
    <source>
        <dbReference type="ARBA" id="ARBA00022448"/>
    </source>
</evidence>
<dbReference type="PIRSF" id="PIRSF002741">
    <property type="entry name" value="MppA"/>
    <property type="match status" value="1"/>
</dbReference>
<accession>A0A543N6R5</accession>
<dbReference type="Gene3D" id="3.10.105.10">
    <property type="entry name" value="Dipeptide-binding Protein, Domain 3"/>
    <property type="match status" value="1"/>
</dbReference>
<dbReference type="PROSITE" id="PS51257">
    <property type="entry name" value="PROKAR_LIPOPROTEIN"/>
    <property type="match status" value="1"/>
</dbReference>
<dbReference type="OrthoDB" id="9046151at2"/>
<evidence type="ECO:0000259" key="5">
    <source>
        <dbReference type="Pfam" id="PF00496"/>
    </source>
</evidence>
<protein>
    <submittedName>
        <fullName evidence="6">Peptide/nickel transport system substrate-binding protein</fullName>
    </submittedName>
</protein>
<dbReference type="Gene3D" id="3.90.76.10">
    <property type="entry name" value="Dipeptide-binding Protein, Domain 1"/>
    <property type="match status" value="1"/>
</dbReference>
<dbReference type="Pfam" id="PF00496">
    <property type="entry name" value="SBP_bac_5"/>
    <property type="match status" value="1"/>
</dbReference>
<feature type="domain" description="Solute-binding protein family 5" evidence="5">
    <location>
        <begin position="73"/>
        <end position="426"/>
    </location>
</feature>
<feature type="signal peptide" evidence="4">
    <location>
        <begin position="1"/>
        <end position="23"/>
    </location>
</feature>
<dbReference type="RefSeq" id="WP_141925960.1">
    <property type="nucleotide sequence ID" value="NZ_VFQC01000003.1"/>
</dbReference>
<evidence type="ECO:0000256" key="4">
    <source>
        <dbReference type="SAM" id="SignalP"/>
    </source>
</evidence>
<dbReference type="InterPro" id="IPR000914">
    <property type="entry name" value="SBP_5_dom"/>
</dbReference>
<keyword evidence="3 4" id="KW-0732">Signal</keyword>
<dbReference type="GO" id="GO:0042597">
    <property type="term" value="C:periplasmic space"/>
    <property type="evidence" value="ECO:0007669"/>
    <property type="project" value="UniProtKB-ARBA"/>
</dbReference>
<dbReference type="GO" id="GO:0043190">
    <property type="term" value="C:ATP-binding cassette (ABC) transporter complex"/>
    <property type="evidence" value="ECO:0007669"/>
    <property type="project" value="InterPro"/>
</dbReference>
<organism evidence="6 7">
    <name type="scientific">Haloactinospora alba</name>
    <dbReference type="NCBI Taxonomy" id="405555"/>
    <lineage>
        <taxon>Bacteria</taxon>
        <taxon>Bacillati</taxon>
        <taxon>Actinomycetota</taxon>
        <taxon>Actinomycetes</taxon>
        <taxon>Streptosporangiales</taxon>
        <taxon>Nocardiopsidaceae</taxon>
        <taxon>Haloactinospora</taxon>
    </lineage>
</organism>
<dbReference type="EMBL" id="VFQC01000003">
    <property type="protein sequence ID" value="TQN27526.1"/>
    <property type="molecule type" value="Genomic_DNA"/>
</dbReference>
<gene>
    <name evidence="6" type="ORF">FHX37_4247</name>
</gene>
<evidence type="ECO:0000256" key="1">
    <source>
        <dbReference type="ARBA" id="ARBA00005695"/>
    </source>
</evidence>
<dbReference type="SUPFAM" id="SSF53850">
    <property type="entry name" value="Periplasmic binding protein-like II"/>
    <property type="match status" value="1"/>
</dbReference>
<sequence>MTKHRLLIAAGASVGLLATGCTAGSGGGDDGDTLTYALGDEPEQLNPALVSEHLDPVTEMVFTGLTAHDADNEVIPALAEEWEISDDETHYTFTLRDDVTWHDGEPFTAADVVFTVEGIRDGDLSTSNKFANVTDVAATDEHTVELELSEPTPALLDSLSNGMLPEHVLAGSGVDAPDFGANPVGTGPFELETWKHGEYAELSANEDFYGGSPGLDGITVSYVPDAATRLIQVENGDVDAASLAPEQADEFEEGDGLRAEVFPTADYRGVMFNMDGDRFADPAPRKAMNYAVDREAIVDSVLHGYGSPASGPLDRSRFHTDAADYGFDPDRVAEIMTDAGYERNEDGIWAKDGEPVAFDLTTFAEDDLRAAMVEVLATQFTEQGFDVTADPQPRDAVDWDNFDAFLIGWGTPYDPDGSLYGPFHSSEALDEGGSNYGSYADDAVDEALEQGRSTNDPDTRADAYADFQEALADNPPYVFVSYLEAVNVVPDDLGGIEERTLAHHGYGFFYNAQDWSYGSA</sequence>
<dbReference type="PANTHER" id="PTHR30290:SF9">
    <property type="entry name" value="OLIGOPEPTIDE-BINDING PROTEIN APPA"/>
    <property type="match status" value="1"/>
</dbReference>
<dbReference type="InterPro" id="IPR030678">
    <property type="entry name" value="Peptide/Ni-bd"/>
</dbReference>
<dbReference type="Proteomes" id="UP000317422">
    <property type="component" value="Unassembled WGS sequence"/>
</dbReference>
<feature type="chain" id="PRO_5039342502" evidence="4">
    <location>
        <begin position="24"/>
        <end position="520"/>
    </location>
</feature>
<reference evidence="6 7" key="1">
    <citation type="submission" date="2019-06" db="EMBL/GenBank/DDBJ databases">
        <title>Sequencing the genomes of 1000 actinobacteria strains.</title>
        <authorList>
            <person name="Klenk H.-P."/>
        </authorList>
    </citation>
    <scope>NUCLEOTIDE SEQUENCE [LARGE SCALE GENOMIC DNA]</scope>
    <source>
        <strain evidence="6 7">DSM 45015</strain>
    </source>
</reference>
<comment type="similarity">
    <text evidence="1">Belongs to the bacterial solute-binding protein 5 family.</text>
</comment>
<dbReference type="GO" id="GO:0015833">
    <property type="term" value="P:peptide transport"/>
    <property type="evidence" value="ECO:0007669"/>
    <property type="project" value="TreeGrafter"/>
</dbReference>
<name>A0A543N6R5_9ACTN</name>
<evidence type="ECO:0000313" key="6">
    <source>
        <dbReference type="EMBL" id="TQN27526.1"/>
    </source>
</evidence>
<dbReference type="InterPro" id="IPR039424">
    <property type="entry name" value="SBP_5"/>
</dbReference>
<dbReference type="GO" id="GO:1904680">
    <property type="term" value="F:peptide transmembrane transporter activity"/>
    <property type="evidence" value="ECO:0007669"/>
    <property type="project" value="TreeGrafter"/>
</dbReference>
<evidence type="ECO:0000256" key="3">
    <source>
        <dbReference type="ARBA" id="ARBA00022729"/>
    </source>
</evidence>
<dbReference type="PANTHER" id="PTHR30290">
    <property type="entry name" value="PERIPLASMIC BINDING COMPONENT OF ABC TRANSPORTER"/>
    <property type="match status" value="1"/>
</dbReference>
<evidence type="ECO:0000313" key="7">
    <source>
        <dbReference type="Proteomes" id="UP000317422"/>
    </source>
</evidence>
<proteinExistence type="inferred from homology"/>
<dbReference type="AlphaFoldDB" id="A0A543N6R5"/>
<keyword evidence="7" id="KW-1185">Reference proteome</keyword>
<comment type="caution">
    <text evidence="6">The sequence shown here is derived from an EMBL/GenBank/DDBJ whole genome shotgun (WGS) entry which is preliminary data.</text>
</comment>
<keyword evidence="2" id="KW-0813">Transport</keyword>
<dbReference type="Gene3D" id="3.40.190.10">
    <property type="entry name" value="Periplasmic binding protein-like II"/>
    <property type="match status" value="1"/>
</dbReference>